<feature type="transmembrane region" description="Helical" evidence="2">
    <location>
        <begin position="81"/>
        <end position="102"/>
    </location>
</feature>
<evidence type="ECO:0000256" key="2">
    <source>
        <dbReference type="SAM" id="Phobius"/>
    </source>
</evidence>
<dbReference type="EMBL" id="MLIQ01000011">
    <property type="protein sequence ID" value="OHU60342.1"/>
    <property type="molecule type" value="Genomic_DNA"/>
</dbReference>
<keyword evidence="2" id="KW-0472">Membrane</keyword>
<organism evidence="3 4">
    <name type="scientific">Mycobacteroides chelonae</name>
    <name type="common">Mycobacterium chelonae</name>
    <dbReference type="NCBI Taxonomy" id="1774"/>
    <lineage>
        <taxon>Bacteria</taxon>
        <taxon>Bacillati</taxon>
        <taxon>Actinomycetota</taxon>
        <taxon>Actinomycetes</taxon>
        <taxon>Mycobacteriales</taxon>
        <taxon>Mycobacteriaceae</taxon>
        <taxon>Mycobacteroides</taxon>
    </lineage>
</organism>
<keyword evidence="2" id="KW-0812">Transmembrane</keyword>
<accession>A0A1S1LZ27</accession>
<evidence type="ECO:0000313" key="4">
    <source>
        <dbReference type="Proteomes" id="UP000180043"/>
    </source>
</evidence>
<feature type="transmembrane region" description="Helical" evidence="2">
    <location>
        <begin position="27"/>
        <end position="48"/>
    </location>
</feature>
<sequence>MNTVRSGEAADGPEHASNPPSRETARWAAILCFIAAFMCLVGTGWSAYARWATDDSLGRLGGYLPQDATSALGAMDTLNTVVAVLNAILAVALVVGGIMLLRRKPAGRIVVAVAGVFLLLAPVVTHVLATQIWSRLVAAMSETSDVEVMRFGPGLGTMIRGVLVALVMLGLVLAPSTKRWLTCQGADCTDRRDRPPRRRWVVLVCAVVVAVVAGGVAVVHWWPRSSPGEPSNAQEAPVGTPKDRLIGFALDRQPVPAWQVSVTDVGFTPETRVGDLFAAVSDRAYFSTLRSDPDKTVTGLVYGLDTKTGKPLFPPIEMPGWAGVTCSTNGPSVAVCVTDSCPDSIISCTGQHEQLWVIDLDEGKVTYTGDPKVQGAGNLESRSHPGRPVLVPLGPSHGASWLVASAEGKGVYGVGSQGEPTWFLPGNGDLVSVEINDPRVDDIAPLTVGIQKSSSGNDFRVFSVDGRDLTPTPPQGQRVAEVRAYVGGFAVEFDGGPRPRGVGLYDSDGKQVAMLTGFYAMANPAMPIIAQNRPGKNYDTGGLQVYTAAGKPQVNVPASILDHFRMIGTKLYAGEPPGAWRSWDLFTGQQGPACDMQLDSGEYVGSDGTTVIWRDISNQEFIAVDPATCQTLWKVPVKTGDDSFEVMQKAGTSLLRLTEHTIAGLRPPA</sequence>
<feature type="transmembrane region" description="Helical" evidence="2">
    <location>
        <begin position="109"/>
        <end position="134"/>
    </location>
</feature>
<evidence type="ECO:0000313" key="3">
    <source>
        <dbReference type="EMBL" id="OHU60342.1"/>
    </source>
</evidence>
<dbReference type="Proteomes" id="UP000180043">
    <property type="component" value="Unassembled WGS sequence"/>
</dbReference>
<feature type="transmembrane region" description="Helical" evidence="2">
    <location>
        <begin position="154"/>
        <end position="174"/>
    </location>
</feature>
<feature type="transmembrane region" description="Helical" evidence="2">
    <location>
        <begin position="200"/>
        <end position="222"/>
    </location>
</feature>
<comment type="caution">
    <text evidence="3">The sequence shown here is derived from an EMBL/GenBank/DDBJ whole genome shotgun (WGS) entry which is preliminary data.</text>
</comment>
<keyword evidence="2" id="KW-1133">Transmembrane helix</keyword>
<evidence type="ECO:0000256" key="1">
    <source>
        <dbReference type="SAM" id="MobiDB-lite"/>
    </source>
</evidence>
<dbReference type="AlphaFoldDB" id="A0A1S1LZ27"/>
<protein>
    <submittedName>
        <fullName evidence="3">Uncharacterized protein</fullName>
    </submittedName>
</protein>
<name>A0A1S1LZ27_MYCCH</name>
<gene>
    <name evidence="3" type="ORF">BKG82_07790</name>
</gene>
<dbReference type="RefSeq" id="WP_057968819.1">
    <property type="nucleotide sequence ID" value="NZ_MLII01000028.1"/>
</dbReference>
<reference evidence="3 4" key="1">
    <citation type="submission" date="2016-10" db="EMBL/GenBank/DDBJ databases">
        <title>Evaluation of Human, Veterinary and Environmental Mycobacterium chelonae Isolates by Core Genome Phylogenomic Analysis, Targeted Gene Comparison, and Anti-microbial Susceptibility Patterns: A Tale of Mistaken Identities.</title>
        <authorList>
            <person name="Fogelson S.B."/>
            <person name="Camus A.C."/>
            <person name="Lorenz W."/>
            <person name="Vasireddy R."/>
            <person name="Vasireddy S."/>
            <person name="Smith T."/>
            <person name="Brown-Elliott B.A."/>
            <person name="Wallace R.J.Jr."/>
            <person name="Hasan N.A."/>
            <person name="Reischl U."/>
            <person name="Sanchez S."/>
        </authorList>
    </citation>
    <scope>NUCLEOTIDE SEQUENCE [LARGE SCALE GENOMIC DNA]</scope>
    <source>
        <strain evidence="3 4">15515</strain>
    </source>
</reference>
<feature type="region of interest" description="Disordered" evidence="1">
    <location>
        <begin position="1"/>
        <end position="21"/>
    </location>
</feature>
<proteinExistence type="predicted"/>